<reference evidence="5 6" key="1">
    <citation type="submission" date="2019-09" db="EMBL/GenBank/DDBJ databases">
        <title>Genome sequencing of strain KACC 19322.</title>
        <authorList>
            <person name="Heo J."/>
            <person name="Kim S.-J."/>
            <person name="Kim J.-S."/>
            <person name="Hong S.-B."/>
            <person name="Kwon S.-W."/>
        </authorList>
    </citation>
    <scope>NUCLEOTIDE SEQUENCE [LARGE SCALE GENOMIC DNA]</scope>
    <source>
        <strain evidence="5 6">KACC 19322</strain>
    </source>
</reference>
<dbReference type="SUPFAM" id="SSF53335">
    <property type="entry name" value="S-adenosyl-L-methionine-dependent methyltransferases"/>
    <property type="match status" value="1"/>
</dbReference>
<dbReference type="InterPro" id="IPR013216">
    <property type="entry name" value="Methyltransf_11"/>
</dbReference>
<dbReference type="PANTHER" id="PTHR43464">
    <property type="entry name" value="METHYLTRANSFERASE"/>
    <property type="match status" value="1"/>
</dbReference>
<dbReference type="Gene3D" id="3.40.50.150">
    <property type="entry name" value="Vaccinia Virus protein VP39"/>
    <property type="match status" value="1"/>
</dbReference>
<dbReference type="CDD" id="cd02440">
    <property type="entry name" value="AdoMet_MTases"/>
    <property type="match status" value="1"/>
</dbReference>
<protein>
    <submittedName>
        <fullName evidence="5">Class I SAM-dependent methyltransferase</fullName>
    </submittedName>
</protein>
<evidence type="ECO:0000313" key="6">
    <source>
        <dbReference type="Proteomes" id="UP000322159"/>
    </source>
</evidence>
<proteinExistence type="predicted"/>
<dbReference type="RefSeq" id="WP_149325882.1">
    <property type="nucleotide sequence ID" value="NZ_CP043504.1"/>
</dbReference>
<keyword evidence="6" id="KW-1185">Reference proteome</keyword>
<evidence type="ECO:0000259" key="4">
    <source>
        <dbReference type="Pfam" id="PF08241"/>
    </source>
</evidence>
<sequence>MERRSAPRWNHNLHYHRVVLQAIPRDARSALDVGTGNGMLAAGLRGTLADVTGIDVDADVLDSAAAEHTGIAWILDDVMTHDFGRTFDVVASVATLHHLPELEAALRRLAELTSPGGVLVIVGLARDSTAGDRARSLLGVVQHQWYSRTRNYWEHTAPTSWPPPHSYSEVRQTAAALLPGARWQRFALWRYALTWHRPEIEQAR</sequence>
<keyword evidence="2 5" id="KW-0808">Transferase</keyword>
<evidence type="ECO:0000256" key="1">
    <source>
        <dbReference type="ARBA" id="ARBA00022603"/>
    </source>
</evidence>
<dbReference type="OrthoDB" id="6064711at2"/>
<dbReference type="GO" id="GO:0008757">
    <property type="term" value="F:S-adenosylmethionine-dependent methyltransferase activity"/>
    <property type="evidence" value="ECO:0007669"/>
    <property type="project" value="InterPro"/>
</dbReference>
<dbReference type="GO" id="GO:0032259">
    <property type="term" value="P:methylation"/>
    <property type="evidence" value="ECO:0007669"/>
    <property type="project" value="UniProtKB-KW"/>
</dbReference>
<dbReference type="EMBL" id="CP043504">
    <property type="protein sequence ID" value="QEO10465.1"/>
    <property type="molecule type" value="Genomic_DNA"/>
</dbReference>
<feature type="domain" description="Methyltransferase type 11" evidence="4">
    <location>
        <begin position="31"/>
        <end position="121"/>
    </location>
</feature>
<dbReference type="PANTHER" id="PTHR43464:SF19">
    <property type="entry name" value="UBIQUINONE BIOSYNTHESIS O-METHYLTRANSFERASE, MITOCHONDRIAL"/>
    <property type="match status" value="1"/>
</dbReference>
<dbReference type="KEGG" id="lyk:FLP23_10875"/>
<evidence type="ECO:0000256" key="3">
    <source>
        <dbReference type="ARBA" id="ARBA00022691"/>
    </source>
</evidence>
<keyword evidence="3" id="KW-0949">S-adenosyl-L-methionine</keyword>
<name>A0A5C1YB30_9MICO</name>
<accession>A0A5C1YB30</accession>
<keyword evidence="1 5" id="KW-0489">Methyltransferase</keyword>
<evidence type="ECO:0000313" key="5">
    <source>
        <dbReference type="EMBL" id="QEO10465.1"/>
    </source>
</evidence>
<gene>
    <name evidence="5" type="ORF">FLP23_10875</name>
</gene>
<dbReference type="AlphaFoldDB" id="A0A5C1YB30"/>
<dbReference type="InterPro" id="IPR029063">
    <property type="entry name" value="SAM-dependent_MTases_sf"/>
</dbReference>
<organism evidence="5 6">
    <name type="scientific">Protaetiibacter larvae</name>
    <dbReference type="NCBI Taxonomy" id="2592654"/>
    <lineage>
        <taxon>Bacteria</taxon>
        <taxon>Bacillati</taxon>
        <taxon>Actinomycetota</taxon>
        <taxon>Actinomycetes</taxon>
        <taxon>Micrococcales</taxon>
        <taxon>Microbacteriaceae</taxon>
        <taxon>Protaetiibacter</taxon>
    </lineage>
</organism>
<dbReference type="Pfam" id="PF08241">
    <property type="entry name" value="Methyltransf_11"/>
    <property type="match status" value="1"/>
</dbReference>
<dbReference type="Proteomes" id="UP000322159">
    <property type="component" value="Chromosome"/>
</dbReference>
<evidence type="ECO:0000256" key="2">
    <source>
        <dbReference type="ARBA" id="ARBA00022679"/>
    </source>
</evidence>